<proteinExistence type="predicted"/>
<reference evidence="3" key="1">
    <citation type="journal article" date="2019" name="Sci. Rep.">
        <title>Draft genome of Tanacetum cinerariifolium, the natural source of mosquito coil.</title>
        <authorList>
            <person name="Yamashiro T."/>
            <person name="Shiraishi A."/>
            <person name="Satake H."/>
            <person name="Nakayama K."/>
        </authorList>
    </citation>
    <scope>NUCLEOTIDE SEQUENCE</scope>
</reference>
<sequence>MITRKANDERTSQMGVQSTYGRLTKLEFPKFNDEDVQGWMYRVHRFFLLDGIQDDAQKLMLKMYDGGINERFDPVNEDLMVELKNLKQVCSVEAYQDLYSPRHKCNGKMYCLEVIGCDEIMKEEDCAFSEQEPVHVTKVEEDIMPQVSLNAMNGVNNYKTVRVRGHVEFTGKVYEEDVIILPLGRCEMVLGIQWLARLGTIQFDFKKLVMEFVVKEQRCMLRGTLQTALQWMQGESIQPNPQTQTLLKEFDTVVAESKGLPPNRMCVEYKQLNKYIINDKFPILVIGELLDELSGAKVKWLPKFSRFDHDISYNKGSENVEADALSRLTSEGDVNSLILSTTTSDLLQKVKDTYVNDTTLQEVIQKLTDGANEQLRTTTVQHYHADAVGGHSGTNVTAHKVRTLFYWKGLHEIVKNIIRECYVCQRQKVDLATYSGILQPLPIPEKVWSEISIDFIVRLRNSQWKSVIFATVDRLGREWLTLEDVLSTLNSRELKKRTNAKADGDGLFLRGRSDQRGNHGRDNLRSKSKGKRIYKLKCYICYSEDRMKKDCPKRNQKKSIGFVKKNAGHGSSMNHEDYDNGDLLMAVSEEMFLV</sequence>
<evidence type="ECO:0000259" key="2">
    <source>
        <dbReference type="Pfam" id="PF17921"/>
    </source>
</evidence>
<dbReference type="PANTHER" id="PTHR37984">
    <property type="entry name" value="PROTEIN CBG26694"/>
    <property type="match status" value="1"/>
</dbReference>
<gene>
    <name evidence="3" type="ORF">Tci_045114</name>
</gene>
<dbReference type="InterPro" id="IPR043128">
    <property type="entry name" value="Rev_trsase/Diguanyl_cyclase"/>
</dbReference>
<feature type="region of interest" description="Disordered" evidence="1">
    <location>
        <begin position="509"/>
        <end position="528"/>
    </location>
</feature>
<feature type="domain" description="Integrase zinc-binding" evidence="2">
    <location>
        <begin position="372"/>
        <end position="429"/>
    </location>
</feature>
<dbReference type="Gene3D" id="1.10.340.70">
    <property type="match status" value="1"/>
</dbReference>
<evidence type="ECO:0000256" key="1">
    <source>
        <dbReference type="SAM" id="MobiDB-lite"/>
    </source>
</evidence>
<dbReference type="Gene3D" id="3.30.70.270">
    <property type="match status" value="1"/>
</dbReference>
<dbReference type="EMBL" id="BKCJ010006630">
    <property type="protein sequence ID" value="GEU73136.1"/>
    <property type="molecule type" value="Genomic_DNA"/>
</dbReference>
<organism evidence="3">
    <name type="scientific">Tanacetum cinerariifolium</name>
    <name type="common">Dalmatian daisy</name>
    <name type="synonym">Chrysanthemum cinerariifolium</name>
    <dbReference type="NCBI Taxonomy" id="118510"/>
    <lineage>
        <taxon>Eukaryota</taxon>
        <taxon>Viridiplantae</taxon>
        <taxon>Streptophyta</taxon>
        <taxon>Embryophyta</taxon>
        <taxon>Tracheophyta</taxon>
        <taxon>Spermatophyta</taxon>
        <taxon>Magnoliopsida</taxon>
        <taxon>eudicotyledons</taxon>
        <taxon>Gunneridae</taxon>
        <taxon>Pentapetalae</taxon>
        <taxon>asterids</taxon>
        <taxon>campanulids</taxon>
        <taxon>Asterales</taxon>
        <taxon>Asteraceae</taxon>
        <taxon>Asteroideae</taxon>
        <taxon>Anthemideae</taxon>
        <taxon>Anthemidinae</taxon>
        <taxon>Tanacetum</taxon>
    </lineage>
</organism>
<dbReference type="Pfam" id="PF17921">
    <property type="entry name" value="Integrase_H2C2"/>
    <property type="match status" value="1"/>
</dbReference>
<name>A0A6L2MGP0_TANCI</name>
<dbReference type="AlphaFoldDB" id="A0A6L2MGP0"/>
<dbReference type="Gene3D" id="3.10.10.10">
    <property type="entry name" value="HIV Type 1 Reverse Transcriptase, subunit A, domain 1"/>
    <property type="match status" value="1"/>
</dbReference>
<dbReference type="InterPro" id="IPR050951">
    <property type="entry name" value="Retrovirus_Pol_polyprotein"/>
</dbReference>
<dbReference type="InterPro" id="IPR041588">
    <property type="entry name" value="Integrase_H2C2"/>
</dbReference>
<comment type="caution">
    <text evidence="3">The sequence shown here is derived from an EMBL/GenBank/DDBJ whole genome shotgun (WGS) entry which is preliminary data.</text>
</comment>
<feature type="compositionally biased region" description="Basic and acidic residues" evidence="1">
    <location>
        <begin position="511"/>
        <end position="525"/>
    </location>
</feature>
<accession>A0A6L2MGP0</accession>
<dbReference type="PANTHER" id="PTHR37984:SF5">
    <property type="entry name" value="PROTEIN NYNRIN-LIKE"/>
    <property type="match status" value="1"/>
</dbReference>
<protein>
    <submittedName>
        <fullName evidence="3">Putative mitochondrial protein</fullName>
    </submittedName>
</protein>
<evidence type="ECO:0000313" key="3">
    <source>
        <dbReference type="EMBL" id="GEU73136.1"/>
    </source>
</evidence>